<dbReference type="AlphaFoldDB" id="A0A8R1DVV8"/>
<evidence type="ECO:0000259" key="3">
    <source>
        <dbReference type="Pfam" id="PF25375"/>
    </source>
</evidence>
<feature type="compositionally biased region" description="Basic and acidic residues" evidence="1">
    <location>
        <begin position="464"/>
        <end position="482"/>
    </location>
</feature>
<dbReference type="GO" id="GO:0040027">
    <property type="term" value="P:negative regulation of vulval development"/>
    <property type="evidence" value="ECO:0007669"/>
    <property type="project" value="InterPro"/>
</dbReference>
<organism evidence="4 5">
    <name type="scientific">Caenorhabditis japonica</name>
    <dbReference type="NCBI Taxonomy" id="281687"/>
    <lineage>
        <taxon>Eukaryota</taxon>
        <taxon>Metazoa</taxon>
        <taxon>Ecdysozoa</taxon>
        <taxon>Nematoda</taxon>
        <taxon>Chromadorea</taxon>
        <taxon>Rhabditida</taxon>
        <taxon>Rhabditina</taxon>
        <taxon>Rhabditomorpha</taxon>
        <taxon>Rhabditoidea</taxon>
        <taxon>Rhabditidae</taxon>
        <taxon>Peloderinae</taxon>
        <taxon>Caenorhabditis</taxon>
    </lineage>
</organism>
<name>A0A8R1DVV8_CAEJA</name>
<dbReference type="InterPro" id="IPR057432">
    <property type="entry name" value="Lin-15A/B-like_dom"/>
</dbReference>
<dbReference type="Pfam" id="PF25375">
    <property type="entry name" value="Lin-15B"/>
    <property type="match status" value="1"/>
</dbReference>
<protein>
    <submittedName>
        <fullName evidence="4">Dimer_Tnp_hAT domain-containing protein</fullName>
    </submittedName>
</protein>
<feature type="domain" description="Lin-15A/B-like" evidence="3">
    <location>
        <begin position="312"/>
        <end position="433"/>
    </location>
</feature>
<proteinExistence type="predicted"/>
<reference evidence="4" key="2">
    <citation type="submission" date="2022-06" db="UniProtKB">
        <authorList>
            <consortium name="EnsemblMetazoa"/>
        </authorList>
    </citation>
    <scope>IDENTIFICATION</scope>
    <source>
        <strain evidence="4">DF5081</strain>
    </source>
</reference>
<dbReference type="PANTHER" id="PTHR22716:SF1">
    <property type="entry name" value="ETS CLASS TRANSCRIPTION FACTOR-RELATED"/>
    <property type="match status" value="1"/>
</dbReference>
<dbReference type="InterPro" id="IPR040129">
    <property type="entry name" value="Lin-15B-like"/>
</dbReference>
<evidence type="ECO:0000259" key="2">
    <source>
        <dbReference type="Pfam" id="PF05699"/>
    </source>
</evidence>
<dbReference type="EnsemblMetazoa" id="CJA13511.1">
    <property type="protein sequence ID" value="CJA13511.1"/>
    <property type="gene ID" value="WBGene00132715"/>
</dbReference>
<evidence type="ECO:0000256" key="1">
    <source>
        <dbReference type="SAM" id="MobiDB-lite"/>
    </source>
</evidence>
<dbReference type="Proteomes" id="UP000005237">
    <property type="component" value="Unassembled WGS sequence"/>
</dbReference>
<feature type="domain" description="HAT C-terminal dimerisation" evidence="2">
    <location>
        <begin position="102"/>
        <end position="157"/>
    </location>
</feature>
<reference evidence="5" key="1">
    <citation type="submission" date="2010-08" db="EMBL/GenBank/DDBJ databases">
        <authorList>
            <consortium name="Caenorhabditis japonica Sequencing Consortium"/>
            <person name="Wilson R.K."/>
        </authorList>
    </citation>
    <scope>NUCLEOTIDE SEQUENCE [LARGE SCALE GENOMIC DNA]</scope>
    <source>
        <strain evidence="5">DF5081</strain>
    </source>
</reference>
<keyword evidence="5" id="KW-1185">Reference proteome</keyword>
<dbReference type="PANTHER" id="PTHR22716">
    <property type="entry name" value="ETS CLASS TRANSCRIPTION FACTOR-RELATED-RELATED"/>
    <property type="match status" value="1"/>
</dbReference>
<feature type="compositionally biased region" description="Polar residues" evidence="1">
    <location>
        <begin position="442"/>
        <end position="456"/>
    </location>
</feature>
<feature type="region of interest" description="Disordered" evidence="1">
    <location>
        <begin position="442"/>
        <end position="482"/>
    </location>
</feature>
<accession>A0A8R1DVV8</accession>
<sequence length="482" mass="55917">MLRKFIFSTLAGCEFEDRVKKIFDNVFRKMMSGNGVTRLQYDMATLLDPRYGYRKDLYADTTWNAIEEKATHALALKFDKDRNEMNIQFINYRVACNDYRLNPELSPLGWWITHQRDFQFLAAMARELFSCPAVTIDADYFFGDGGKFVHLCRSECAESLGKNLAIAGYTQQFRGRGLRAKPDGPVTAFIDDPYPPPLRQWVRRKQEASIASDLNENSLKRKILETRITKIVKENQAKKRERSPTVSKTEHVKVEEPSFDMLLLEEKPATVDVPNLVEDKVCTDDVEKTAQKVSTPLDKPPKYKKKAMRCNRRRCTLCFISTEGRNLKETKVEKDRLMVIWVAQQRGKITIKRGAELFQKSRTVVCRRHFIESCDYIRQKLNVESYQDITKLPRAMHMEFERSAALIWNRDFAGREFAETCYVFLQKYQDFMEFEDDSRIGSSLPQDNEIASTPDNDGQFGTEADGKDVPLCEEKPDTQRLL</sequence>
<dbReference type="Pfam" id="PF05699">
    <property type="entry name" value="Dimer_Tnp_hAT"/>
    <property type="match status" value="1"/>
</dbReference>
<dbReference type="InterPro" id="IPR012337">
    <property type="entry name" value="RNaseH-like_sf"/>
</dbReference>
<evidence type="ECO:0000313" key="5">
    <source>
        <dbReference type="Proteomes" id="UP000005237"/>
    </source>
</evidence>
<dbReference type="GO" id="GO:0046983">
    <property type="term" value="F:protein dimerization activity"/>
    <property type="evidence" value="ECO:0007669"/>
    <property type="project" value="InterPro"/>
</dbReference>
<dbReference type="SUPFAM" id="SSF53098">
    <property type="entry name" value="Ribonuclease H-like"/>
    <property type="match status" value="1"/>
</dbReference>
<dbReference type="InterPro" id="IPR008906">
    <property type="entry name" value="HATC_C_dom"/>
</dbReference>
<evidence type="ECO:0000313" key="4">
    <source>
        <dbReference type="EnsemblMetazoa" id="CJA13511.1"/>
    </source>
</evidence>